<evidence type="ECO:0000313" key="6">
    <source>
        <dbReference type="Proteomes" id="UP000584415"/>
    </source>
</evidence>
<reference evidence="5 6" key="1">
    <citation type="submission" date="2019-09" db="EMBL/GenBank/DDBJ databases">
        <title>Bird 10,000 Genomes (B10K) Project - Family phase.</title>
        <authorList>
            <person name="Zhang G."/>
        </authorList>
    </citation>
    <scope>NUCLEOTIDE SEQUENCE [LARGE SCALE GENOMIC DNA]</scope>
    <source>
        <strain evidence="5">B10K-DU-001-71</strain>
        <tissue evidence="5">Muscle</tissue>
    </source>
</reference>
<dbReference type="SUPFAM" id="SSF144292">
    <property type="entry name" value="occludin/ELL-like"/>
    <property type="match status" value="1"/>
</dbReference>
<protein>
    <submittedName>
        <fullName evidence="5">OCLN protein</fullName>
    </submittedName>
</protein>
<dbReference type="PROSITE" id="PS51980">
    <property type="entry name" value="OCEL"/>
    <property type="match status" value="1"/>
</dbReference>
<dbReference type="Proteomes" id="UP000584415">
    <property type="component" value="Unassembled WGS sequence"/>
</dbReference>
<proteinExistence type="inferred from homology"/>
<evidence type="ECO:0000259" key="4">
    <source>
        <dbReference type="PROSITE" id="PS51980"/>
    </source>
</evidence>
<sequence length="93" mass="10849">RGRRPDPDESQYETDPTTAAESGDERDREQWHRLYPPIGSAEVRQRYKEEFAAGLRRYKELCATRERVSERLAQLGRQLDLVPEDSAQYQVPA</sequence>
<dbReference type="PANTHER" id="PTHR23288:SF6">
    <property type="entry name" value="OCCLUDIN"/>
    <property type="match status" value="1"/>
</dbReference>
<comment type="similarity">
    <text evidence="1 2">Belongs to the ELL/occludin family.</text>
</comment>
<evidence type="ECO:0000256" key="1">
    <source>
        <dbReference type="ARBA" id="ARBA00009171"/>
    </source>
</evidence>
<evidence type="ECO:0000313" key="5">
    <source>
        <dbReference type="EMBL" id="NWU25305.1"/>
    </source>
</evidence>
<evidence type="ECO:0000256" key="2">
    <source>
        <dbReference type="PROSITE-ProRule" id="PRU01324"/>
    </source>
</evidence>
<name>A0A7K5VB18_9CORV</name>
<comment type="caution">
    <text evidence="5">The sequence shown here is derived from an EMBL/GenBank/DDBJ whole genome shotgun (WGS) entry which is preliminary data.</text>
</comment>
<dbReference type="Gene3D" id="6.10.140.340">
    <property type="match status" value="1"/>
</dbReference>
<gene>
    <name evidence="5" type="primary">Ocln</name>
    <name evidence="5" type="ORF">DYACAS_R15410</name>
</gene>
<organism evidence="5 6">
    <name type="scientific">Platysteira castanea</name>
    <dbReference type="NCBI Taxonomy" id="1160851"/>
    <lineage>
        <taxon>Eukaryota</taxon>
        <taxon>Metazoa</taxon>
        <taxon>Chordata</taxon>
        <taxon>Craniata</taxon>
        <taxon>Vertebrata</taxon>
        <taxon>Euteleostomi</taxon>
        <taxon>Archelosauria</taxon>
        <taxon>Archosauria</taxon>
        <taxon>Dinosauria</taxon>
        <taxon>Saurischia</taxon>
        <taxon>Theropoda</taxon>
        <taxon>Coelurosauria</taxon>
        <taxon>Aves</taxon>
        <taxon>Neognathae</taxon>
        <taxon>Neoaves</taxon>
        <taxon>Telluraves</taxon>
        <taxon>Australaves</taxon>
        <taxon>Passeriformes</taxon>
        <taxon>Corvoidea</taxon>
        <taxon>Platysteiridae</taxon>
        <taxon>Platysteira</taxon>
    </lineage>
</organism>
<keyword evidence="6" id="KW-1185">Reference proteome</keyword>
<evidence type="ECO:0000256" key="3">
    <source>
        <dbReference type="SAM" id="MobiDB-lite"/>
    </source>
</evidence>
<dbReference type="PANTHER" id="PTHR23288">
    <property type="entry name" value="OCCLUDIN AND RNA POLYMERASE II ELONGATION FACTOR ELL"/>
    <property type="match status" value="1"/>
</dbReference>
<dbReference type="GO" id="GO:0000987">
    <property type="term" value="F:cis-regulatory region sequence-specific DNA binding"/>
    <property type="evidence" value="ECO:0007669"/>
    <property type="project" value="TreeGrafter"/>
</dbReference>
<dbReference type="GO" id="GO:0032968">
    <property type="term" value="P:positive regulation of transcription elongation by RNA polymerase II"/>
    <property type="evidence" value="ECO:0007669"/>
    <property type="project" value="TreeGrafter"/>
</dbReference>
<dbReference type="AlphaFoldDB" id="A0A7K5VB18"/>
<dbReference type="InterPro" id="IPR031176">
    <property type="entry name" value="ELL/occludin"/>
</dbReference>
<feature type="non-terminal residue" evidence="5">
    <location>
        <position position="1"/>
    </location>
</feature>
<dbReference type="Pfam" id="PF07303">
    <property type="entry name" value="Occludin_ELL"/>
    <property type="match status" value="1"/>
</dbReference>
<dbReference type="EMBL" id="VYXC01006520">
    <property type="protein sequence ID" value="NWU25305.1"/>
    <property type="molecule type" value="Genomic_DNA"/>
</dbReference>
<dbReference type="GO" id="GO:0008023">
    <property type="term" value="C:transcription elongation factor complex"/>
    <property type="evidence" value="ECO:0007669"/>
    <property type="project" value="TreeGrafter"/>
</dbReference>
<feature type="non-terminal residue" evidence="5">
    <location>
        <position position="93"/>
    </location>
</feature>
<feature type="region of interest" description="Disordered" evidence="3">
    <location>
        <begin position="1"/>
        <end position="30"/>
    </location>
</feature>
<dbReference type="InterPro" id="IPR010844">
    <property type="entry name" value="Occludin_ELL"/>
</dbReference>
<feature type="domain" description="OCEL" evidence="4">
    <location>
        <begin position="29"/>
        <end position="93"/>
    </location>
</feature>
<dbReference type="GO" id="GO:0042795">
    <property type="term" value="P:snRNA transcription by RNA polymerase II"/>
    <property type="evidence" value="ECO:0007669"/>
    <property type="project" value="TreeGrafter"/>
</dbReference>
<accession>A0A7K5VB18</accession>